<evidence type="ECO:0000313" key="1">
    <source>
        <dbReference type="EMBL" id="KAK2957350.1"/>
    </source>
</evidence>
<sequence>MLSSMAHLAGFCSVFLELNGIEALVSLKSRLMKEDPNKTFLELIWAYHCSEAASSLLTSPISNDLVELLQTNDVQTTELVLKCLINLGVDKVDLIRSQLGPKLLPPLYLLLQNTLPVHHQHISIRDNIAFFGESPLDKSTELCLKILVLLVEGSDQLKLGDEFVGLVVSLLRHNSTDIVLLALRALCTMTSNDDFARTMRHKFPVAQIDGSTRSVPMMTLVVELFGDYLSRLRTQIGQMQLLWTNESESAMLLDSNTGATNASEHLNVPTLTPQISATCEVMSSLSNLFSSAVYWEDQQHEMVLGCGMLRLFGDCFSFFLESLEFEDSLTRANPAVELSWMDSRTTVKDDTTRVVRSCVDGIVEVIERSRDQSDLVFHSIHPQHRKLHKTFFSV</sequence>
<dbReference type="EMBL" id="JARBJD010000047">
    <property type="protein sequence ID" value="KAK2957350.1"/>
    <property type="molecule type" value="Genomic_DNA"/>
</dbReference>
<reference evidence="1 2" key="1">
    <citation type="journal article" date="2022" name="bioRxiv">
        <title>Genomics of Preaxostyla Flagellates Illuminates Evolutionary Transitions and the Path Towards Mitochondrial Loss.</title>
        <authorList>
            <person name="Novak L.V.F."/>
            <person name="Treitli S.C."/>
            <person name="Pyrih J."/>
            <person name="Halakuc P."/>
            <person name="Pipaliya S.V."/>
            <person name="Vacek V."/>
            <person name="Brzon O."/>
            <person name="Soukal P."/>
            <person name="Eme L."/>
            <person name="Dacks J.B."/>
            <person name="Karnkowska A."/>
            <person name="Elias M."/>
            <person name="Hampl V."/>
        </authorList>
    </citation>
    <scope>NUCLEOTIDE SEQUENCE [LARGE SCALE GENOMIC DNA]</scope>
    <source>
        <strain evidence="1">NAU3</strain>
        <tissue evidence="1">Gut</tissue>
    </source>
</reference>
<dbReference type="Gene3D" id="1.25.10.10">
    <property type="entry name" value="Leucine-rich Repeat Variant"/>
    <property type="match status" value="1"/>
</dbReference>
<dbReference type="InterPro" id="IPR016024">
    <property type="entry name" value="ARM-type_fold"/>
</dbReference>
<evidence type="ECO:0000313" key="2">
    <source>
        <dbReference type="Proteomes" id="UP001281761"/>
    </source>
</evidence>
<protein>
    <submittedName>
        <fullName evidence="1">Uncharacterized protein</fullName>
    </submittedName>
</protein>
<keyword evidence="2" id="KW-1185">Reference proteome</keyword>
<organism evidence="1 2">
    <name type="scientific">Blattamonas nauphoetae</name>
    <dbReference type="NCBI Taxonomy" id="2049346"/>
    <lineage>
        <taxon>Eukaryota</taxon>
        <taxon>Metamonada</taxon>
        <taxon>Preaxostyla</taxon>
        <taxon>Oxymonadida</taxon>
        <taxon>Blattamonas</taxon>
    </lineage>
</organism>
<dbReference type="InterPro" id="IPR011989">
    <property type="entry name" value="ARM-like"/>
</dbReference>
<name>A0ABQ9Y0T7_9EUKA</name>
<accession>A0ABQ9Y0T7</accession>
<comment type="caution">
    <text evidence="1">The sequence shown here is derived from an EMBL/GenBank/DDBJ whole genome shotgun (WGS) entry which is preliminary data.</text>
</comment>
<proteinExistence type="predicted"/>
<gene>
    <name evidence="1" type="ORF">BLNAU_7728</name>
</gene>
<dbReference type="SUPFAM" id="SSF48371">
    <property type="entry name" value="ARM repeat"/>
    <property type="match status" value="1"/>
</dbReference>
<dbReference type="Proteomes" id="UP001281761">
    <property type="component" value="Unassembled WGS sequence"/>
</dbReference>